<name>A0A9N7ZBK1_PLEPL</name>
<evidence type="ECO:0000256" key="2">
    <source>
        <dbReference type="SAM" id="Phobius"/>
    </source>
</evidence>
<dbReference type="Proteomes" id="UP001153269">
    <property type="component" value="Unassembled WGS sequence"/>
</dbReference>
<gene>
    <name evidence="3" type="ORF">PLEPLA_LOCUS45749</name>
</gene>
<proteinExistence type="predicted"/>
<evidence type="ECO:0000256" key="1">
    <source>
        <dbReference type="SAM" id="MobiDB-lite"/>
    </source>
</evidence>
<accession>A0A9N7ZBK1</accession>
<keyword evidence="2" id="KW-1133">Transmembrane helix</keyword>
<evidence type="ECO:0000313" key="3">
    <source>
        <dbReference type="EMBL" id="CAB1457921.1"/>
    </source>
</evidence>
<dbReference type="AlphaFoldDB" id="A0A9N7ZBK1"/>
<sequence>MPRATSSTETPPKVFMNQTEIITIAFCCFLLLMLAVGVACVYRMFDHNQAHAHIAETNSDPLPLTAPSSQSGDRQAGVSSADCDCVLSQTMEITNAATPPALSDVIEAHCQQSAPGQGAVAA</sequence>
<keyword evidence="4" id="KW-1185">Reference proteome</keyword>
<keyword evidence="2" id="KW-0472">Membrane</keyword>
<keyword evidence="2" id="KW-0812">Transmembrane</keyword>
<feature type="compositionally biased region" description="Polar residues" evidence="1">
    <location>
        <begin position="57"/>
        <end position="73"/>
    </location>
</feature>
<feature type="region of interest" description="Disordered" evidence="1">
    <location>
        <begin position="57"/>
        <end position="78"/>
    </location>
</feature>
<protein>
    <submittedName>
        <fullName evidence="3">Uncharacterized protein</fullName>
    </submittedName>
</protein>
<feature type="transmembrane region" description="Helical" evidence="2">
    <location>
        <begin position="21"/>
        <end position="42"/>
    </location>
</feature>
<reference evidence="3" key="1">
    <citation type="submission" date="2020-03" db="EMBL/GenBank/DDBJ databases">
        <authorList>
            <person name="Weist P."/>
        </authorList>
    </citation>
    <scope>NUCLEOTIDE SEQUENCE</scope>
</reference>
<organism evidence="3 4">
    <name type="scientific">Pleuronectes platessa</name>
    <name type="common">European plaice</name>
    <dbReference type="NCBI Taxonomy" id="8262"/>
    <lineage>
        <taxon>Eukaryota</taxon>
        <taxon>Metazoa</taxon>
        <taxon>Chordata</taxon>
        <taxon>Craniata</taxon>
        <taxon>Vertebrata</taxon>
        <taxon>Euteleostomi</taxon>
        <taxon>Actinopterygii</taxon>
        <taxon>Neopterygii</taxon>
        <taxon>Teleostei</taxon>
        <taxon>Neoteleostei</taxon>
        <taxon>Acanthomorphata</taxon>
        <taxon>Carangaria</taxon>
        <taxon>Pleuronectiformes</taxon>
        <taxon>Pleuronectoidei</taxon>
        <taxon>Pleuronectidae</taxon>
        <taxon>Pleuronectes</taxon>
    </lineage>
</organism>
<evidence type="ECO:0000313" key="4">
    <source>
        <dbReference type="Proteomes" id="UP001153269"/>
    </source>
</evidence>
<dbReference type="EMBL" id="CADEAL010004364">
    <property type="protein sequence ID" value="CAB1457921.1"/>
    <property type="molecule type" value="Genomic_DNA"/>
</dbReference>
<comment type="caution">
    <text evidence="3">The sequence shown here is derived from an EMBL/GenBank/DDBJ whole genome shotgun (WGS) entry which is preliminary data.</text>
</comment>